<name>A0A0A9CBX0_ARUDO</name>
<protein>
    <submittedName>
        <fullName evidence="1">Uncharacterized protein</fullName>
    </submittedName>
</protein>
<sequence length="67" mass="7522">MSSIGIMHGRWGSLSEGNMLIKAGKVVRSPPVSMFVQGKDSKHQIKELIVPRLHSLIQEQDVRPIWS</sequence>
<reference evidence="1" key="2">
    <citation type="journal article" date="2015" name="Data Brief">
        <title>Shoot transcriptome of the giant reed, Arundo donax.</title>
        <authorList>
            <person name="Barrero R.A."/>
            <person name="Guerrero F.D."/>
            <person name="Moolhuijzen P."/>
            <person name="Goolsby J.A."/>
            <person name="Tidwell J."/>
            <person name="Bellgard S.E."/>
            <person name="Bellgard M.I."/>
        </authorList>
    </citation>
    <scope>NUCLEOTIDE SEQUENCE</scope>
    <source>
        <tissue evidence="1">Shoot tissue taken approximately 20 cm above the soil surface</tissue>
    </source>
</reference>
<dbReference type="EMBL" id="GBRH01228898">
    <property type="protein sequence ID" value="JAD68997.1"/>
    <property type="molecule type" value="Transcribed_RNA"/>
</dbReference>
<organism evidence="1">
    <name type="scientific">Arundo donax</name>
    <name type="common">Giant reed</name>
    <name type="synonym">Donax arundinaceus</name>
    <dbReference type="NCBI Taxonomy" id="35708"/>
    <lineage>
        <taxon>Eukaryota</taxon>
        <taxon>Viridiplantae</taxon>
        <taxon>Streptophyta</taxon>
        <taxon>Embryophyta</taxon>
        <taxon>Tracheophyta</taxon>
        <taxon>Spermatophyta</taxon>
        <taxon>Magnoliopsida</taxon>
        <taxon>Liliopsida</taxon>
        <taxon>Poales</taxon>
        <taxon>Poaceae</taxon>
        <taxon>PACMAD clade</taxon>
        <taxon>Arundinoideae</taxon>
        <taxon>Arundineae</taxon>
        <taxon>Arundo</taxon>
    </lineage>
</organism>
<accession>A0A0A9CBX0</accession>
<proteinExistence type="predicted"/>
<reference evidence="1" key="1">
    <citation type="submission" date="2014-09" db="EMBL/GenBank/DDBJ databases">
        <authorList>
            <person name="Magalhaes I.L.F."/>
            <person name="Oliveira U."/>
            <person name="Santos F.R."/>
            <person name="Vidigal T.H.D.A."/>
            <person name="Brescovit A.D."/>
            <person name="Santos A.J."/>
        </authorList>
    </citation>
    <scope>NUCLEOTIDE SEQUENCE</scope>
    <source>
        <tissue evidence="1">Shoot tissue taken approximately 20 cm above the soil surface</tissue>
    </source>
</reference>
<evidence type="ECO:0000313" key="1">
    <source>
        <dbReference type="EMBL" id="JAD68997.1"/>
    </source>
</evidence>
<dbReference type="AlphaFoldDB" id="A0A0A9CBX0"/>